<dbReference type="AlphaFoldDB" id="A0A1A8YHB0"/>
<name>A0A1A8YHB0_PLAOA</name>
<keyword evidence="4" id="KW-1185">Reference proteome</keyword>
<sequence length="126" mass="14873">MYNSRSTRISTNDEPNYEYINYSLNDKLEKTKSNTSIKVEQFYLKLMKKDVLDKSKKLNGKIHNIEKCDIDNMNILHNLCLNPSNEYIKEYEKAVSKCSNNLDTSFCIVPRKFREKYESLRGTLET</sequence>
<evidence type="ECO:0000313" key="1">
    <source>
        <dbReference type="EMBL" id="SBT30936.1"/>
    </source>
</evidence>
<organism evidence="1 4">
    <name type="scientific">Plasmodium ovale wallikeri</name>
    <dbReference type="NCBI Taxonomy" id="864142"/>
    <lineage>
        <taxon>Eukaryota</taxon>
        <taxon>Sar</taxon>
        <taxon>Alveolata</taxon>
        <taxon>Apicomplexa</taxon>
        <taxon>Aconoidasida</taxon>
        <taxon>Haemosporida</taxon>
        <taxon>Plasmodiidae</taxon>
        <taxon>Plasmodium</taxon>
        <taxon>Plasmodium (Plasmodium)</taxon>
    </lineage>
</organism>
<reference evidence="3 4" key="2">
    <citation type="submission" date="2016-05" db="EMBL/GenBank/DDBJ databases">
        <authorList>
            <person name="Naeem Raeece"/>
        </authorList>
    </citation>
    <scope>NUCLEOTIDE SEQUENCE [LARGE SCALE GENOMIC DNA]</scope>
</reference>
<evidence type="ECO:0000313" key="2">
    <source>
        <dbReference type="EMBL" id="SBT54932.1"/>
    </source>
</evidence>
<accession>A0A1A8YHB0</accession>
<dbReference type="EMBL" id="FLRE01000684">
    <property type="protein sequence ID" value="SBT54932.1"/>
    <property type="molecule type" value="Genomic_DNA"/>
</dbReference>
<reference evidence="1" key="1">
    <citation type="submission" date="2016-05" db="EMBL/GenBank/DDBJ databases">
        <authorList>
            <person name="Lavstsen T."/>
            <person name="Jespersen J.S."/>
        </authorList>
    </citation>
    <scope>NUCLEOTIDE SEQUENCE [LARGE SCALE GENOMIC DNA]</scope>
</reference>
<dbReference type="Proteomes" id="UP000078555">
    <property type="component" value="Unassembled WGS sequence"/>
</dbReference>
<dbReference type="Proteomes" id="UP000078550">
    <property type="component" value="Unassembled WGS sequence"/>
</dbReference>
<gene>
    <name evidence="1" type="ORF">POVWA1_004550</name>
    <name evidence="2" type="ORF">POVWA2_066220</name>
</gene>
<evidence type="ECO:0000313" key="4">
    <source>
        <dbReference type="Proteomes" id="UP000078555"/>
    </source>
</evidence>
<protein>
    <submittedName>
        <fullName evidence="1">PIR Superfamily Protein</fullName>
    </submittedName>
</protein>
<proteinExistence type="predicted"/>
<evidence type="ECO:0000313" key="3">
    <source>
        <dbReference type="Proteomes" id="UP000078550"/>
    </source>
</evidence>
<dbReference type="EMBL" id="FLRD01000010">
    <property type="protein sequence ID" value="SBT30936.1"/>
    <property type="molecule type" value="Genomic_DNA"/>
</dbReference>